<dbReference type="EC" id="3.1.4.4" evidence="10"/>
<dbReference type="Pfam" id="PF00168">
    <property type="entry name" value="C2"/>
    <property type="match status" value="1"/>
</dbReference>
<keyword evidence="8 10" id="KW-0442">Lipid degradation</keyword>
<evidence type="ECO:0000313" key="13">
    <source>
        <dbReference type="EMBL" id="CAK9201228.1"/>
    </source>
</evidence>
<comment type="catalytic activity">
    <reaction evidence="1 10">
        <text>a 1,2-diacyl-sn-glycero-3-phosphocholine + H2O = a 1,2-diacyl-sn-glycero-3-phosphate + choline + H(+)</text>
        <dbReference type="Rhea" id="RHEA:14445"/>
        <dbReference type="ChEBI" id="CHEBI:15354"/>
        <dbReference type="ChEBI" id="CHEBI:15377"/>
        <dbReference type="ChEBI" id="CHEBI:15378"/>
        <dbReference type="ChEBI" id="CHEBI:57643"/>
        <dbReference type="ChEBI" id="CHEBI:58608"/>
        <dbReference type="EC" id="3.1.4.4"/>
    </reaction>
</comment>
<evidence type="ECO:0000256" key="6">
    <source>
        <dbReference type="ARBA" id="ARBA00022801"/>
    </source>
</evidence>
<dbReference type="CDD" id="cd04015">
    <property type="entry name" value="C2_plant_PLD"/>
    <property type="match status" value="1"/>
</dbReference>
<evidence type="ECO:0000256" key="7">
    <source>
        <dbReference type="ARBA" id="ARBA00022837"/>
    </source>
</evidence>
<accession>A0ABP0TPJ9</accession>
<keyword evidence="4" id="KW-0479">Metal-binding</keyword>
<dbReference type="Proteomes" id="UP001497512">
    <property type="component" value="Chromosome 13"/>
</dbReference>
<organism evidence="13 14">
    <name type="scientific">Sphagnum troendelagicum</name>
    <dbReference type="NCBI Taxonomy" id="128251"/>
    <lineage>
        <taxon>Eukaryota</taxon>
        <taxon>Viridiplantae</taxon>
        <taxon>Streptophyta</taxon>
        <taxon>Embryophyta</taxon>
        <taxon>Bryophyta</taxon>
        <taxon>Sphagnophytina</taxon>
        <taxon>Sphagnopsida</taxon>
        <taxon>Sphagnales</taxon>
        <taxon>Sphagnaceae</taxon>
        <taxon>Sphagnum</taxon>
    </lineage>
</organism>
<dbReference type="PANTHER" id="PTHR18896:SF115">
    <property type="entry name" value="PHOSPHOLIPASE D ALPHA 1"/>
    <property type="match status" value="1"/>
</dbReference>
<dbReference type="SMART" id="SM00155">
    <property type="entry name" value="PLDc"/>
    <property type="match status" value="2"/>
</dbReference>
<dbReference type="InterPro" id="IPR001736">
    <property type="entry name" value="PLipase_D/transphosphatidylase"/>
</dbReference>
<evidence type="ECO:0000256" key="3">
    <source>
        <dbReference type="ARBA" id="ARBA00010683"/>
    </source>
</evidence>
<dbReference type="Pfam" id="PF12357">
    <property type="entry name" value="PLD_C"/>
    <property type="match status" value="1"/>
</dbReference>
<evidence type="ECO:0000313" key="14">
    <source>
        <dbReference type="Proteomes" id="UP001497512"/>
    </source>
</evidence>
<proteinExistence type="inferred from homology"/>
<comment type="cofactor">
    <cofactor evidence="2 10">
        <name>Ca(2+)</name>
        <dbReference type="ChEBI" id="CHEBI:29108"/>
    </cofactor>
</comment>
<dbReference type="PROSITE" id="PS50004">
    <property type="entry name" value="C2"/>
    <property type="match status" value="1"/>
</dbReference>
<evidence type="ECO:0000256" key="4">
    <source>
        <dbReference type="ARBA" id="ARBA00022723"/>
    </source>
</evidence>
<dbReference type="PROSITE" id="PS50035">
    <property type="entry name" value="PLD"/>
    <property type="match status" value="2"/>
</dbReference>
<dbReference type="InterPro" id="IPR000008">
    <property type="entry name" value="C2_dom"/>
</dbReference>
<keyword evidence="7 10" id="KW-0106">Calcium</keyword>
<dbReference type="SMART" id="SM00239">
    <property type="entry name" value="C2"/>
    <property type="match status" value="1"/>
</dbReference>
<name>A0ABP0TPJ9_9BRYO</name>
<dbReference type="Gene3D" id="2.60.40.150">
    <property type="entry name" value="C2 domain"/>
    <property type="match status" value="1"/>
</dbReference>
<feature type="domain" description="PLD phosphodiesterase" evidence="12">
    <location>
        <begin position="674"/>
        <end position="701"/>
    </location>
</feature>
<reference evidence="13" key="1">
    <citation type="submission" date="2024-02" db="EMBL/GenBank/DDBJ databases">
        <authorList>
            <consortium name="ELIXIR-Norway"/>
            <consortium name="Elixir Norway"/>
        </authorList>
    </citation>
    <scope>NUCLEOTIDE SEQUENCE</scope>
</reference>
<feature type="domain" description="C2" evidence="11">
    <location>
        <begin position="1"/>
        <end position="130"/>
    </location>
</feature>
<evidence type="ECO:0000256" key="5">
    <source>
        <dbReference type="ARBA" id="ARBA00022737"/>
    </source>
</evidence>
<protein>
    <recommendedName>
        <fullName evidence="10">Phospholipase D</fullName>
        <ecNumber evidence="10">3.1.4.4</ecNumber>
    </recommendedName>
</protein>
<sequence>MASYLLHGVLDVTIYEAENLVNEERSTGSAPVFLRKLLEGAEEIVGIGKGYSQYYATVDLVPARVGRTRVLKGQPSDPVWNESFRIYCAHTVPDVQISIKDDAILGTAVVGRAKVPAADLLSGALVDGWYPLFKEKHGDEDSSEEQRLGDSRIRFSLRFSEASRDPNWSSGIKSSRYLGVPYCYFPQRTGCKVTLYQDSHMPDGFLPRIYQTSNTVRQPTRCWEDVFEAISNARFLIYITGWSVYTEITLVRDPRRPIPGSEGVTLGELLKKKANEGVTVNLLVWDDRTSIEYVHPAGIMGTHDEDTEEYFQDSKVNCFLCPRNPDDGLSVVQGFTIGTMFTHHQKTIIVDAPAVPGRYQGSAYEQQQRRIVSFVGGIDLCDGRYDTQYHSLFRTLNGVHSNDFHQPNFSPAADLKHGGPREPWHDLHSRVEGPIAWDVLFNFEQRWRKQAGPTRESLLRPLHDIPSIDPPSAVTAEDDPDTWHVQFFRSIDAGAAFGFPEDPKAAAKAGLTSGKDNTIDHSIHDAYINAIRRARDFIYIENQYFLGSCFAWEGEQDAGALHLIPMELTLKIVSKIEAGERFTVYVVLPMWPEGVPDSGSVQAILHWQRRTMEMMYKQIAEALRIHGVENQTPKDYLTFFCLGNRETQTPGEYEPSESPADGSNYKAAQDNRRFMIYVHAKMMIVDDEYIMIGSANINQRSMDGGRDTETAIGAYQPHHLGRAHQPPRSDIHGFRMGLWYEHMGKLDNVFLQPWSLECIRKVNSIAERHWDLFAREEIVDLPGHLLTYPVAIAADGSVSEFPGLSHFPDTNANILGTLSDILPAILTT</sequence>
<comment type="similarity">
    <text evidence="3 10">Belongs to the phospholipase D family. C2-PLD subfamily.</text>
</comment>
<dbReference type="Gene3D" id="3.30.870.10">
    <property type="entry name" value="Endonuclease Chain A"/>
    <property type="match status" value="2"/>
</dbReference>
<dbReference type="SUPFAM" id="SSF56024">
    <property type="entry name" value="Phospholipase D/nuclease"/>
    <property type="match status" value="2"/>
</dbReference>
<comment type="function">
    <text evidence="10">Hydrolyzes glycerol-phospholipids at the terminal phosphodiesteric bond.</text>
</comment>
<evidence type="ECO:0000259" key="11">
    <source>
        <dbReference type="PROSITE" id="PS50004"/>
    </source>
</evidence>
<evidence type="ECO:0000256" key="8">
    <source>
        <dbReference type="ARBA" id="ARBA00022963"/>
    </source>
</evidence>
<evidence type="ECO:0000256" key="9">
    <source>
        <dbReference type="ARBA" id="ARBA00023098"/>
    </source>
</evidence>
<evidence type="ECO:0000259" key="12">
    <source>
        <dbReference type="PROSITE" id="PS50035"/>
    </source>
</evidence>
<dbReference type="InterPro" id="IPR035892">
    <property type="entry name" value="C2_domain_sf"/>
</dbReference>
<keyword evidence="9" id="KW-0443">Lipid metabolism</keyword>
<dbReference type="InterPro" id="IPR011402">
    <property type="entry name" value="PLipase_D_pln"/>
</dbReference>
<dbReference type="Pfam" id="PF00614">
    <property type="entry name" value="PLDc"/>
    <property type="match status" value="1"/>
</dbReference>
<gene>
    <name evidence="13" type="ORF">CSSPTR1EN2_LOCUS5802</name>
</gene>
<dbReference type="EMBL" id="OZ019905">
    <property type="protein sequence ID" value="CAK9201228.1"/>
    <property type="molecule type" value="Genomic_DNA"/>
</dbReference>
<evidence type="ECO:0000256" key="10">
    <source>
        <dbReference type="PIRNR" id="PIRNR036470"/>
    </source>
</evidence>
<dbReference type="SUPFAM" id="SSF49562">
    <property type="entry name" value="C2 domain (Calcium/lipid-binding domain, CaLB)"/>
    <property type="match status" value="1"/>
</dbReference>
<dbReference type="InterPro" id="IPR015679">
    <property type="entry name" value="PLipase_D_fam"/>
</dbReference>
<dbReference type="InterPro" id="IPR024632">
    <property type="entry name" value="PLipase_D_C"/>
</dbReference>
<feature type="domain" description="PLD phosphodiesterase" evidence="12">
    <location>
        <begin position="339"/>
        <end position="384"/>
    </location>
</feature>
<dbReference type="PANTHER" id="PTHR18896">
    <property type="entry name" value="PHOSPHOLIPASE D"/>
    <property type="match status" value="1"/>
</dbReference>
<keyword evidence="5" id="KW-0677">Repeat</keyword>
<dbReference type="PIRSF" id="PIRSF036470">
    <property type="entry name" value="PLD_plant"/>
    <property type="match status" value="1"/>
</dbReference>
<keyword evidence="6 10" id="KW-0378">Hydrolase</keyword>
<evidence type="ECO:0000256" key="2">
    <source>
        <dbReference type="ARBA" id="ARBA00001913"/>
    </source>
</evidence>
<keyword evidence="14" id="KW-1185">Reference proteome</keyword>
<evidence type="ECO:0000256" key="1">
    <source>
        <dbReference type="ARBA" id="ARBA00000798"/>
    </source>
</evidence>